<evidence type="ECO:0000313" key="1">
    <source>
        <dbReference type="EMBL" id="KAJ8637485.1"/>
    </source>
</evidence>
<dbReference type="EMBL" id="CM056811">
    <property type="protein sequence ID" value="KAJ8637485.1"/>
    <property type="molecule type" value="Genomic_DNA"/>
</dbReference>
<sequence>MGGVDWMSRSVIGNGAGRKCRKMEGVAADLRSGWAIWRREWLRRRESSRGYFVAESLIGFFASEKREGPSQQK</sequence>
<keyword evidence="2" id="KW-1185">Reference proteome</keyword>
<protein>
    <submittedName>
        <fullName evidence="1">Uncharacterized protein</fullName>
    </submittedName>
</protein>
<organism evidence="1 2">
    <name type="scientific">Persea americana</name>
    <name type="common">Avocado</name>
    <dbReference type="NCBI Taxonomy" id="3435"/>
    <lineage>
        <taxon>Eukaryota</taxon>
        <taxon>Viridiplantae</taxon>
        <taxon>Streptophyta</taxon>
        <taxon>Embryophyta</taxon>
        <taxon>Tracheophyta</taxon>
        <taxon>Spermatophyta</taxon>
        <taxon>Magnoliopsida</taxon>
        <taxon>Magnoliidae</taxon>
        <taxon>Laurales</taxon>
        <taxon>Lauraceae</taxon>
        <taxon>Persea</taxon>
    </lineage>
</organism>
<name>A0ACC2LVT0_PERAE</name>
<reference evidence="1 2" key="1">
    <citation type="journal article" date="2022" name="Hortic Res">
        <title>A haplotype resolved chromosomal level avocado genome allows analysis of novel avocado genes.</title>
        <authorList>
            <person name="Nath O."/>
            <person name="Fletcher S.J."/>
            <person name="Hayward A."/>
            <person name="Shaw L.M."/>
            <person name="Masouleh A.K."/>
            <person name="Furtado A."/>
            <person name="Henry R.J."/>
            <person name="Mitter N."/>
        </authorList>
    </citation>
    <scope>NUCLEOTIDE SEQUENCE [LARGE SCALE GENOMIC DNA]</scope>
    <source>
        <strain evidence="2">cv. Hass</strain>
    </source>
</reference>
<comment type="caution">
    <text evidence="1">The sequence shown here is derived from an EMBL/GenBank/DDBJ whole genome shotgun (WGS) entry which is preliminary data.</text>
</comment>
<dbReference type="Proteomes" id="UP001234297">
    <property type="component" value="Chromosome 3"/>
</dbReference>
<accession>A0ACC2LVT0</accession>
<gene>
    <name evidence="1" type="ORF">MRB53_011752</name>
</gene>
<evidence type="ECO:0000313" key="2">
    <source>
        <dbReference type="Proteomes" id="UP001234297"/>
    </source>
</evidence>
<proteinExistence type="predicted"/>